<feature type="non-terminal residue" evidence="1">
    <location>
        <position position="151"/>
    </location>
</feature>
<proteinExistence type="predicted"/>
<evidence type="ECO:0000313" key="1">
    <source>
        <dbReference type="EMBL" id="CAD7234155.1"/>
    </source>
</evidence>
<protein>
    <submittedName>
        <fullName evidence="1">Uncharacterized protein</fullName>
    </submittedName>
</protein>
<organism evidence="1">
    <name type="scientific">Cyprideis torosa</name>
    <dbReference type="NCBI Taxonomy" id="163714"/>
    <lineage>
        <taxon>Eukaryota</taxon>
        <taxon>Metazoa</taxon>
        <taxon>Ecdysozoa</taxon>
        <taxon>Arthropoda</taxon>
        <taxon>Crustacea</taxon>
        <taxon>Oligostraca</taxon>
        <taxon>Ostracoda</taxon>
        <taxon>Podocopa</taxon>
        <taxon>Podocopida</taxon>
        <taxon>Cytherocopina</taxon>
        <taxon>Cytheroidea</taxon>
        <taxon>Cytherideidae</taxon>
        <taxon>Cyprideis</taxon>
    </lineage>
</organism>
<name>A0A7R8WSA9_9CRUS</name>
<dbReference type="Gene3D" id="3.30.160.60">
    <property type="entry name" value="Classic Zinc Finger"/>
    <property type="match status" value="1"/>
</dbReference>
<sequence length="151" mass="17211">MASEIQKEPSALEVESMDEAVYLTKLDNSEVSIDSNDFSGSGETMPLPAVIPGSIDNTFKWQRSLRSHGFTHKKEKRFHCSVCGKGFRSKVLLVWLTQLVVEASDIMTPTKTEDIRDSQLEAIVDQRQSRKNRQLLRRSQRLRIQQAHPVL</sequence>
<accession>A0A7R8WSA9</accession>
<gene>
    <name evidence="1" type="ORF">CTOB1V02_LOCUS11972</name>
</gene>
<dbReference type="AlphaFoldDB" id="A0A7R8WSA9"/>
<dbReference type="EMBL" id="OB667894">
    <property type="protein sequence ID" value="CAD7234155.1"/>
    <property type="molecule type" value="Genomic_DNA"/>
</dbReference>
<dbReference type="SUPFAM" id="SSF57667">
    <property type="entry name" value="beta-beta-alpha zinc fingers"/>
    <property type="match status" value="1"/>
</dbReference>
<dbReference type="InterPro" id="IPR036236">
    <property type="entry name" value="Znf_C2H2_sf"/>
</dbReference>
<reference evidence="1" key="1">
    <citation type="submission" date="2020-11" db="EMBL/GenBank/DDBJ databases">
        <authorList>
            <person name="Tran Van P."/>
        </authorList>
    </citation>
    <scope>NUCLEOTIDE SEQUENCE</scope>
</reference>